<reference evidence="2 3" key="1">
    <citation type="submission" date="2019-02" db="EMBL/GenBank/DDBJ databases">
        <title>Sequencing the genomes of 1000 actinobacteria strains.</title>
        <authorList>
            <person name="Klenk H.-P."/>
        </authorList>
    </citation>
    <scope>NUCLEOTIDE SEQUENCE [LARGE SCALE GENOMIC DNA]</scope>
    <source>
        <strain evidence="2 3">DSM 45612</strain>
    </source>
</reference>
<evidence type="ECO:0000313" key="2">
    <source>
        <dbReference type="EMBL" id="RZU74447.1"/>
    </source>
</evidence>
<organism evidence="2 3">
    <name type="scientific">Micromonospora kangleipakensis</name>
    <dbReference type="NCBI Taxonomy" id="1077942"/>
    <lineage>
        <taxon>Bacteria</taxon>
        <taxon>Bacillati</taxon>
        <taxon>Actinomycetota</taxon>
        <taxon>Actinomycetes</taxon>
        <taxon>Micromonosporales</taxon>
        <taxon>Micromonosporaceae</taxon>
        <taxon>Micromonospora</taxon>
    </lineage>
</organism>
<sequence length="136" mass="14598">MRNQRQVGEGLWTVLLLFWGMAMFFGVGLISAASSLGCDDECARGEDWAWLGLAISCVAGLLLMMLFVLLGWVLKRLRRRFLTFASAAMLVATVVGVVAFLSLDDGRGAPRVNAVRTGSAVQALQPTIPVVGGTIR</sequence>
<evidence type="ECO:0008006" key="4">
    <source>
        <dbReference type="Google" id="ProtNLM"/>
    </source>
</evidence>
<dbReference type="AlphaFoldDB" id="A0A4Q8B9M5"/>
<protein>
    <recommendedName>
        <fullName evidence="4">Transmembrane protein</fullName>
    </recommendedName>
</protein>
<accession>A0A4Q8B9M5</accession>
<feature type="transmembrane region" description="Helical" evidence="1">
    <location>
        <begin position="48"/>
        <end position="74"/>
    </location>
</feature>
<keyword evidence="3" id="KW-1185">Reference proteome</keyword>
<dbReference type="EMBL" id="SHLD01000001">
    <property type="protein sequence ID" value="RZU74447.1"/>
    <property type="molecule type" value="Genomic_DNA"/>
</dbReference>
<evidence type="ECO:0000256" key="1">
    <source>
        <dbReference type="SAM" id="Phobius"/>
    </source>
</evidence>
<gene>
    <name evidence="2" type="ORF">EV384_2913</name>
</gene>
<name>A0A4Q8B9M5_9ACTN</name>
<keyword evidence="1" id="KW-0472">Membrane</keyword>
<comment type="caution">
    <text evidence="2">The sequence shown here is derived from an EMBL/GenBank/DDBJ whole genome shotgun (WGS) entry which is preliminary data.</text>
</comment>
<evidence type="ECO:0000313" key="3">
    <source>
        <dbReference type="Proteomes" id="UP000294114"/>
    </source>
</evidence>
<proteinExistence type="predicted"/>
<feature type="transmembrane region" description="Helical" evidence="1">
    <location>
        <begin position="12"/>
        <end position="36"/>
    </location>
</feature>
<keyword evidence="1" id="KW-0812">Transmembrane</keyword>
<keyword evidence="1" id="KW-1133">Transmembrane helix</keyword>
<dbReference type="Proteomes" id="UP000294114">
    <property type="component" value="Unassembled WGS sequence"/>
</dbReference>
<feature type="transmembrane region" description="Helical" evidence="1">
    <location>
        <begin position="81"/>
        <end position="103"/>
    </location>
</feature>